<reference evidence="2" key="1">
    <citation type="journal article" date="2023" name="Nat. Plants">
        <title>Single-cell RNA sequencing provides a high-resolution roadmap for understanding the multicellular compartmentation of specialized metabolism.</title>
        <authorList>
            <person name="Sun S."/>
            <person name="Shen X."/>
            <person name="Li Y."/>
            <person name="Li Y."/>
            <person name="Wang S."/>
            <person name="Li R."/>
            <person name="Zhang H."/>
            <person name="Shen G."/>
            <person name="Guo B."/>
            <person name="Wei J."/>
            <person name="Xu J."/>
            <person name="St-Pierre B."/>
            <person name="Chen S."/>
            <person name="Sun C."/>
        </authorList>
    </citation>
    <scope>NUCLEOTIDE SEQUENCE [LARGE SCALE GENOMIC DNA]</scope>
</reference>
<dbReference type="Proteomes" id="UP001060085">
    <property type="component" value="Linkage Group LG03"/>
</dbReference>
<proteinExistence type="predicted"/>
<comment type="caution">
    <text evidence="1">The sequence shown here is derived from an EMBL/GenBank/DDBJ whole genome shotgun (WGS) entry which is preliminary data.</text>
</comment>
<accession>A0ACC0BFH0</accession>
<keyword evidence="2" id="KW-1185">Reference proteome</keyword>
<name>A0ACC0BFH0_CATRO</name>
<dbReference type="EMBL" id="CM044703">
    <property type="protein sequence ID" value="KAI5671392.1"/>
    <property type="molecule type" value="Genomic_DNA"/>
</dbReference>
<evidence type="ECO:0000313" key="2">
    <source>
        <dbReference type="Proteomes" id="UP001060085"/>
    </source>
</evidence>
<organism evidence="1 2">
    <name type="scientific">Catharanthus roseus</name>
    <name type="common">Madagascar periwinkle</name>
    <name type="synonym">Vinca rosea</name>
    <dbReference type="NCBI Taxonomy" id="4058"/>
    <lineage>
        <taxon>Eukaryota</taxon>
        <taxon>Viridiplantae</taxon>
        <taxon>Streptophyta</taxon>
        <taxon>Embryophyta</taxon>
        <taxon>Tracheophyta</taxon>
        <taxon>Spermatophyta</taxon>
        <taxon>Magnoliopsida</taxon>
        <taxon>eudicotyledons</taxon>
        <taxon>Gunneridae</taxon>
        <taxon>Pentapetalae</taxon>
        <taxon>asterids</taxon>
        <taxon>lamiids</taxon>
        <taxon>Gentianales</taxon>
        <taxon>Apocynaceae</taxon>
        <taxon>Rauvolfioideae</taxon>
        <taxon>Vinceae</taxon>
        <taxon>Catharanthinae</taxon>
        <taxon>Catharanthus</taxon>
    </lineage>
</organism>
<evidence type="ECO:0000313" key="1">
    <source>
        <dbReference type="EMBL" id="KAI5671392.1"/>
    </source>
</evidence>
<sequence>MRTHACLVVDVEDNIESRAKYDDDEGDEMPFQYFDVANSSRMNIDIDSDLNGARWKTINTWWNVKWTLQYNFDENIECKFRDIITFTITLEKQIAFKVYKELVDAEKNPRTNYPYDFIWQHAWGSVCDRIESLEFKKRSLVNIENLKKLPYSHTSGSKSFHSHFAEML</sequence>
<gene>
    <name evidence="1" type="ORF">M9H77_11756</name>
</gene>
<protein>
    <submittedName>
        <fullName evidence="1">Uncharacterized protein</fullName>
    </submittedName>
</protein>